<keyword evidence="8" id="KW-1185">Reference proteome</keyword>
<dbReference type="InterPro" id="IPR000847">
    <property type="entry name" value="LysR_HTH_N"/>
</dbReference>
<dbReference type="Proteomes" id="UP000234525">
    <property type="component" value="Unassembled WGS sequence"/>
</dbReference>
<evidence type="ECO:0000313" key="6">
    <source>
        <dbReference type="EMBL" id="SMX95701.1"/>
    </source>
</evidence>
<keyword evidence="3" id="KW-0804">Transcription</keyword>
<name>A0A2H1IZ48_BREAU</name>
<dbReference type="AlphaFoldDB" id="A0A2H1IZ48"/>
<evidence type="ECO:0000256" key="3">
    <source>
        <dbReference type="ARBA" id="ARBA00023163"/>
    </source>
</evidence>
<dbReference type="Proteomes" id="UP000234327">
    <property type="component" value="Unassembled WGS sequence"/>
</dbReference>
<keyword evidence="2" id="KW-0805">Transcription regulation</keyword>
<dbReference type="RefSeq" id="WP_101584480.1">
    <property type="nucleotide sequence ID" value="NZ_BJME01000015.1"/>
</dbReference>
<dbReference type="InterPro" id="IPR036388">
    <property type="entry name" value="WH-like_DNA-bd_sf"/>
</dbReference>
<comment type="similarity">
    <text evidence="1">Belongs to the LysR transcriptional regulatory family.</text>
</comment>
<dbReference type="GO" id="GO:0003700">
    <property type="term" value="F:DNA-binding transcription factor activity"/>
    <property type="evidence" value="ECO:0007669"/>
    <property type="project" value="InterPro"/>
</dbReference>
<dbReference type="PANTHER" id="PTHR30126">
    <property type="entry name" value="HTH-TYPE TRANSCRIPTIONAL REGULATOR"/>
    <property type="match status" value="1"/>
</dbReference>
<gene>
    <name evidence="6" type="ORF">BAUR9175_03216</name>
    <name evidence="5" type="ORF">BAURA63_01706</name>
</gene>
<dbReference type="EMBL" id="FXYZ01000006">
    <property type="protein sequence ID" value="SMX80469.1"/>
    <property type="molecule type" value="Genomic_DNA"/>
</dbReference>
<dbReference type="EMBL" id="FXZB01000026">
    <property type="protein sequence ID" value="SMX95701.1"/>
    <property type="molecule type" value="Genomic_DNA"/>
</dbReference>
<dbReference type="PROSITE" id="PS50931">
    <property type="entry name" value="HTH_LYSR"/>
    <property type="match status" value="1"/>
</dbReference>
<reference evidence="8" key="2">
    <citation type="submission" date="2017-03" db="EMBL/GenBank/DDBJ databases">
        <authorList>
            <person name="Monnet C."/>
        </authorList>
    </citation>
    <scope>NUCLEOTIDE SEQUENCE [LARGE SCALE GENOMIC DNA]</scope>
    <source>
        <strain evidence="8">ATCC 9175</strain>
    </source>
</reference>
<protein>
    <submittedName>
        <fullName evidence="5">DNA-binding transcriptional regulator, LysR family</fullName>
    </submittedName>
</protein>
<dbReference type="Gene3D" id="1.10.10.10">
    <property type="entry name" value="Winged helix-like DNA-binding domain superfamily/Winged helix DNA-binding domain"/>
    <property type="match status" value="1"/>
</dbReference>
<dbReference type="SUPFAM" id="SSF46785">
    <property type="entry name" value="Winged helix' DNA-binding domain"/>
    <property type="match status" value="1"/>
</dbReference>
<evidence type="ECO:0000313" key="7">
    <source>
        <dbReference type="Proteomes" id="UP000234327"/>
    </source>
</evidence>
<proteinExistence type="inferred from homology"/>
<evidence type="ECO:0000256" key="1">
    <source>
        <dbReference type="ARBA" id="ARBA00009437"/>
    </source>
</evidence>
<evidence type="ECO:0000256" key="2">
    <source>
        <dbReference type="ARBA" id="ARBA00023015"/>
    </source>
</evidence>
<evidence type="ECO:0000313" key="5">
    <source>
        <dbReference type="EMBL" id="SMX80469.1"/>
    </source>
</evidence>
<sequence length="312" mass="32709">MDLIEACRTFTAVSELGSMTLGAAANGIPQPVASRRIAGLEEQFGARLLDRTGRGVSLTPFGRDMLASATHLVELADEMMLDADRAKLRPVSLAVPASCATRDLAVLAASANSRGLRIDFHPGPPGRRDEDLTARRVRAALRSVPAPEGAWTVPLGCAHRSGTLNQVRIADLRRARTRVPGDGARLAGQRLRLLSEDNVAHVRDRLRRSAEESGLLPYQVVTDSSDPAAVAGVLAEGDLLVCSADEAAALELSWAPLLDPVIARGYVLAATSAEDVSLLGDLDEEIADCLGATSGPRASGATARVESPTGAT</sequence>
<keyword evidence="5" id="KW-0238">DNA-binding</keyword>
<evidence type="ECO:0000313" key="8">
    <source>
        <dbReference type="Proteomes" id="UP000234525"/>
    </source>
</evidence>
<reference evidence="5 7" key="1">
    <citation type="submission" date="2017-03" db="EMBL/GenBank/DDBJ databases">
        <authorList>
            <person name="Afonso C.L."/>
            <person name="Miller P.J."/>
            <person name="Scott M.A."/>
            <person name="Spackman E."/>
            <person name="Goraichik I."/>
            <person name="Dimitrov K.M."/>
            <person name="Suarez D.L."/>
            <person name="Swayne D.E."/>
        </authorList>
    </citation>
    <scope>NUCLEOTIDE SEQUENCE [LARGE SCALE GENOMIC DNA]</scope>
    <source>
        <strain evidence="5">6</strain>
        <strain evidence="7">6(3)</strain>
        <strain evidence="6">ATCC 9175</strain>
    </source>
</reference>
<dbReference type="Pfam" id="PF00126">
    <property type="entry name" value="HTH_1"/>
    <property type="match status" value="1"/>
</dbReference>
<organism evidence="5 7">
    <name type="scientific">Brevibacterium aurantiacum</name>
    <dbReference type="NCBI Taxonomy" id="273384"/>
    <lineage>
        <taxon>Bacteria</taxon>
        <taxon>Bacillati</taxon>
        <taxon>Actinomycetota</taxon>
        <taxon>Actinomycetes</taxon>
        <taxon>Micrococcales</taxon>
        <taxon>Brevibacteriaceae</taxon>
        <taxon>Brevibacterium</taxon>
    </lineage>
</organism>
<feature type="domain" description="HTH lysR-type" evidence="4">
    <location>
        <begin position="1"/>
        <end position="59"/>
    </location>
</feature>
<accession>A0A2H1IZ48</accession>
<dbReference type="PANTHER" id="PTHR30126:SF39">
    <property type="entry name" value="HTH-TYPE TRANSCRIPTIONAL REGULATOR CYSL"/>
    <property type="match status" value="1"/>
</dbReference>
<dbReference type="GO" id="GO:0000976">
    <property type="term" value="F:transcription cis-regulatory region binding"/>
    <property type="evidence" value="ECO:0007669"/>
    <property type="project" value="TreeGrafter"/>
</dbReference>
<evidence type="ECO:0000259" key="4">
    <source>
        <dbReference type="PROSITE" id="PS50931"/>
    </source>
</evidence>
<dbReference type="InterPro" id="IPR036390">
    <property type="entry name" value="WH_DNA-bd_sf"/>
</dbReference>